<evidence type="ECO:0000313" key="2">
    <source>
        <dbReference type="EMBL" id="GLR48525.1"/>
    </source>
</evidence>
<organism evidence="2 3">
    <name type="scientific">Sphingomonas astaxanthinifaciens DSM 22298</name>
    <dbReference type="NCBI Taxonomy" id="1123267"/>
    <lineage>
        <taxon>Bacteria</taxon>
        <taxon>Pseudomonadati</taxon>
        <taxon>Pseudomonadota</taxon>
        <taxon>Alphaproteobacteria</taxon>
        <taxon>Sphingomonadales</taxon>
        <taxon>Sphingomonadaceae</taxon>
        <taxon>Sphingomonas</taxon>
    </lineage>
</organism>
<proteinExistence type="predicted"/>
<dbReference type="InterPro" id="IPR036388">
    <property type="entry name" value="WH-like_DNA-bd_sf"/>
</dbReference>
<dbReference type="Gene3D" id="1.10.10.10">
    <property type="entry name" value="Winged helix-like DNA-binding domain superfamily/Winged helix DNA-binding domain"/>
    <property type="match status" value="1"/>
</dbReference>
<comment type="caution">
    <text evidence="2">The sequence shown here is derived from an EMBL/GenBank/DDBJ whole genome shotgun (WGS) entry which is preliminary data.</text>
</comment>
<feature type="domain" description="Transcription regulator PadR N-terminal" evidence="1">
    <location>
        <begin position="57"/>
        <end position="127"/>
    </location>
</feature>
<dbReference type="Proteomes" id="UP001156703">
    <property type="component" value="Unassembled WGS sequence"/>
</dbReference>
<evidence type="ECO:0000259" key="1">
    <source>
        <dbReference type="Pfam" id="PF03551"/>
    </source>
</evidence>
<accession>A0ABQ5Z939</accession>
<sequence length="196" mass="21412">MPFAIMALAAGRDPWGPGSDWFAEHGTRDPFPGFRGGGRGGPRGRRMFGSGDLKLLLLRLIADEPRHGYDLIRTIEEKSGGAYSPSPGVVYPTLSFLADEGLIEEQAAEGSRKRFAATEAGRAHLEEMKTEVAAVLARLDAVRPEPRSGDRQLQRALDNLRAAMRNRVAETDWDAASVTAIIDILDEASKRIERGE</sequence>
<reference evidence="3" key="1">
    <citation type="journal article" date="2019" name="Int. J. Syst. Evol. Microbiol.">
        <title>The Global Catalogue of Microorganisms (GCM) 10K type strain sequencing project: providing services to taxonomists for standard genome sequencing and annotation.</title>
        <authorList>
            <consortium name="The Broad Institute Genomics Platform"/>
            <consortium name="The Broad Institute Genome Sequencing Center for Infectious Disease"/>
            <person name="Wu L."/>
            <person name="Ma J."/>
        </authorList>
    </citation>
    <scope>NUCLEOTIDE SEQUENCE [LARGE SCALE GENOMIC DNA]</scope>
    <source>
        <strain evidence="3">NBRC 102146</strain>
    </source>
</reference>
<dbReference type="SUPFAM" id="SSF46785">
    <property type="entry name" value="Winged helix' DNA-binding domain"/>
    <property type="match status" value="1"/>
</dbReference>
<name>A0ABQ5Z939_9SPHN</name>
<gene>
    <name evidence="2" type="ORF">GCM10007925_22420</name>
</gene>
<dbReference type="Pfam" id="PF03551">
    <property type="entry name" value="PadR"/>
    <property type="match status" value="1"/>
</dbReference>
<evidence type="ECO:0000313" key="3">
    <source>
        <dbReference type="Proteomes" id="UP001156703"/>
    </source>
</evidence>
<dbReference type="EMBL" id="BSOO01000028">
    <property type="protein sequence ID" value="GLR48525.1"/>
    <property type="molecule type" value="Genomic_DNA"/>
</dbReference>
<keyword evidence="3" id="KW-1185">Reference proteome</keyword>
<protein>
    <submittedName>
        <fullName evidence="2">PadR family transcriptional regulator</fullName>
    </submittedName>
</protein>
<dbReference type="PANTHER" id="PTHR43252">
    <property type="entry name" value="TRANSCRIPTIONAL REGULATOR YQJI"/>
    <property type="match status" value="1"/>
</dbReference>
<dbReference type="InterPro" id="IPR005149">
    <property type="entry name" value="Tscrpt_reg_PadR_N"/>
</dbReference>
<dbReference type="PANTHER" id="PTHR43252:SF7">
    <property type="entry name" value="TRANSCRIPTIONAL REGULATOR YQJI"/>
    <property type="match status" value="1"/>
</dbReference>
<dbReference type="InterPro" id="IPR036390">
    <property type="entry name" value="WH_DNA-bd_sf"/>
</dbReference>